<keyword evidence="1" id="KW-1133">Transmembrane helix</keyword>
<organism evidence="2 3">
    <name type="scientific">Niallia circulans</name>
    <name type="common">Bacillus circulans</name>
    <dbReference type="NCBI Taxonomy" id="1397"/>
    <lineage>
        <taxon>Bacteria</taxon>
        <taxon>Bacillati</taxon>
        <taxon>Bacillota</taxon>
        <taxon>Bacilli</taxon>
        <taxon>Bacillales</taxon>
        <taxon>Bacillaceae</taxon>
        <taxon>Niallia</taxon>
    </lineage>
</organism>
<name>A0A0J1IFM1_NIACI</name>
<dbReference type="OrthoDB" id="2662123at2"/>
<dbReference type="RefSeq" id="WP_047943487.1">
    <property type="nucleotide sequence ID" value="NZ_CP053989.1"/>
</dbReference>
<reference evidence="2 3" key="1">
    <citation type="submission" date="2015-05" db="EMBL/GenBank/DDBJ databases">
        <title>Whole genome sequence and identification of bacterial endophytes from Costus igneus.</title>
        <authorList>
            <person name="Lee Y.P."/>
            <person name="Gan H.M."/>
            <person name="Eng W."/>
            <person name="Wheatley M.S."/>
            <person name="Caraballo A."/>
            <person name="Polter S."/>
            <person name="Savka M.A."/>
            <person name="Hudson A.O."/>
        </authorList>
    </citation>
    <scope>NUCLEOTIDE SEQUENCE [LARGE SCALE GENOMIC DNA]</scope>
    <source>
        <strain evidence="2 3">RIT379</strain>
    </source>
</reference>
<gene>
    <name evidence="2" type="ORF">ABW02_17065</name>
</gene>
<dbReference type="Proteomes" id="UP000036045">
    <property type="component" value="Unassembled WGS sequence"/>
</dbReference>
<evidence type="ECO:0000313" key="2">
    <source>
        <dbReference type="EMBL" id="KLV24767.1"/>
    </source>
</evidence>
<evidence type="ECO:0000313" key="3">
    <source>
        <dbReference type="Proteomes" id="UP000036045"/>
    </source>
</evidence>
<keyword evidence="1" id="KW-0472">Membrane</keyword>
<accession>A0A0J1IFM1</accession>
<dbReference type="Pfam" id="PF12841">
    <property type="entry name" value="YvrJ"/>
    <property type="match status" value="1"/>
</dbReference>
<dbReference type="AlphaFoldDB" id="A0A0J1IFM1"/>
<feature type="transmembrane region" description="Helical" evidence="1">
    <location>
        <begin position="6"/>
        <end position="22"/>
    </location>
</feature>
<sequence length="45" mass="5211">MDEVISFISQVGFPIVISFYLLNRIETKLDIMIKSIQSLPELIKK</sequence>
<protein>
    <submittedName>
        <fullName evidence="2">Ribonuclease Z</fullName>
    </submittedName>
</protein>
<comment type="caution">
    <text evidence="2">The sequence shown here is derived from an EMBL/GenBank/DDBJ whole genome shotgun (WGS) entry which is preliminary data.</text>
</comment>
<dbReference type="InterPro" id="IPR024419">
    <property type="entry name" value="YvrJ"/>
</dbReference>
<keyword evidence="3" id="KW-1185">Reference proteome</keyword>
<dbReference type="EMBL" id="LDPH01000019">
    <property type="protein sequence ID" value="KLV24767.1"/>
    <property type="molecule type" value="Genomic_DNA"/>
</dbReference>
<proteinExistence type="predicted"/>
<dbReference type="GeneID" id="56349550"/>
<dbReference type="PATRIC" id="fig|1397.4.peg.1619"/>
<evidence type="ECO:0000256" key="1">
    <source>
        <dbReference type="SAM" id="Phobius"/>
    </source>
</evidence>
<keyword evidence="1" id="KW-0812">Transmembrane</keyword>